<dbReference type="Pfam" id="PF14100">
    <property type="entry name" value="DUF6807"/>
    <property type="match status" value="1"/>
</dbReference>
<proteinExistence type="predicted"/>
<organism evidence="1 2">
    <name type="scientific">Luteolibacter flavescens</name>
    <dbReference type="NCBI Taxonomy" id="1859460"/>
    <lineage>
        <taxon>Bacteria</taxon>
        <taxon>Pseudomonadati</taxon>
        <taxon>Verrucomicrobiota</taxon>
        <taxon>Verrucomicrobiia</taxon>
        <taxon>Verrucomicrobiales</taxon>
        <taxon>Verrucomicrobiaceae</taxon>
        <taxon>Luteolibacter</taxon>
    </lineage>
</organism>
<comment type="caution">
    <text evidence="1">The sequence shown here is derived from an EMBL/GenBank/DDBJ whole genome shotgun (WGS) entry which is preliminary data.</text>
</comment>
<dbReference type="Proteomes" id="UP001207930">
    <property type="component" value="Unassembled WGS sequence"/>
</dbReference>
<name>A0ABT3FV79_9BACT</name>
<dbReference type="InterPro" id="IPR029475">
    <property type="entry name" value="DUF6807"/>
</dbReference>
<accession>A0ABT3FV79</accession>
<keyword evidence="2" id="KW-1185">Reference proteome</keyword>
<evidence type="ECO:0000313" key="1">
    <source>
        <dbReference type="EMBL" id="MCW1887503.1"/>
    </source>
</evidence>
<sequence>MKRLILPLLFTAAASADEGFTIKATTEPTTVQVELDGKPFTAFHTDSKVPYLYPLLSESGATLSRRWPMDDSAKGEERDHPHHRSFWMSHGEVNGHDFWAFQFGKDPRIETKKVHGMKNDSFTVDLAWTAGGKTHLTEERTYSFKKLDDKTTLIGVSSKLTAADGDAKFGDTKEGFFALRVDRTLRQKGAQAKGHIADSEGRKDNDCWGKRSKWVAFTGPDEKDEPAVLAIFDHPSNLRFPTWWHARDYGLLAANPFGIHDFEKKDDKHLGDHVLKKGESMTFRYGVVLHHGSLESARLADHWTDFSQTP</sequence>
<dbReference type="EMBL" id="JAPDDS010000018">
    <property type="protein sequence ID" value="MCW1887503.1"/>
    <property type="molecule type" value="Genomic_DNA"/>
</dbReference>
<reference evidence="1 2" key="1">
    <citation type="submission" date="2022-10" db="EMBL/GenBank/DDBJ databases">
        <title>Luteolibacter flavescens strain MCCC 1K03193, whole genome shotgun sequencing project.</title>
        <authorList>
            <person name="Zhao G."/>
            <person name="Shen L."/>
        </authorList>
    </citation>
    <scope>NUCLEOTIDE SEQUENCE [LARGE SCALE GENOMIC DNA]</scope>
    <source>
        <strain evidence="1 2">MCCC 1K03193</strain>
    </source>
</reference>
<protein>
    <submittedName>
        <fullName evidence="1">PmoA family protein</fullName>
    </submittedName>
</protein>
<gene>
    <name evidence="1" type="ORF">OKA04_22395</name>
</gene>
<evidence type="ECO:0000313" key="2">
    <source>
        <dbReference type="Proteomes" id="UP001207930"/>
    </source>
</evidence>
<dbReference type="RefSeq" id="WP_264503458.1">
    <property type="nucleotide sequence ID" value="NZ_JAPDDS010000018.1"/>
</dbReference>